<dbReference type="AlphaFoldDB" id="A0A480A236"/>
<dbReference type="RefSeq" id="WP_162501915.1">
    <property type="nucleotide sequence ID" value="NZ_BJCE01000151.1"/>
</dbReference>
<dbReference type="SUPFAM" id="SSF51197">
    <property type="entry name" value="Clavaminate synthase-like"/>
    <property type="match status" value="1"/>
</dbReference>
<sequence length="257" mass="29929">MFEPEVFIHEIKTQGYSIVRSALPELFIRKAKFELLQAINSEVKYHGTKKYLDYGMVLLCSLYDKVFCDLFEIDLVTEPFNAILGEGCIVYAYTSSSMPPNAANYSERIHTDCPRIIPGYITNLGATILLDDFTEENGATWFLPYSQERFTPPESEEFYQESLRLIEKAGSIFFFNATLWHAGGKNLTNEWRHALTINMVRPWMKQRIDIPRAMEHMDLNNISDRAKQKLGFYAQVPSNYSEYYVPLEHRKFKQKTE</sequence>
<accession>A0A480A236</accession>
<evidence type="ECO:0008006" key="3">
    <source>
        <dbReference type="Google" id="ProtNLM"/>
    </source>
</evidence>
<dbReference type="EMBL" id="BJCE01000151">
    <property type="protein sequence ID" value="GCL38552.1"/>
    <property type="molecule type" value="Genomic_DNA"/>
</dbReference>
<evidence type="ECO:0000313" key="2">
    <source>
        <dbReference type="Proteomes" id="UP000300142"/>
    </source>
</evidence>
<gene>
    <name evidence="1" type="ORF">SR1949_36690</name>
</gene>
<name>A0A480A236_9CYAN</name>
<dbReference type="Gene3D" id="2.60.120.620">
    <property type="entry name" value="q2cbj1_9rhob like domain"/>
    <property type="match status" value="1"/>
</dbReference>
<dbReference type="GO" id="GO:0016706">
    <property type="term" value="F:2-oxoglutarate-dependent dioxygenase activity"/>
    <property type="evidence" value="ECO:0007669"/>
    <property type="project" value="UniProtKB-ARBA"/>
</dbReference>
<dbReference type="InterPro" id="IPR008775">
    <property type="entry name" value="Phytyl_CoA_dOase-like"/>
</dbReference>
<evidence type="ECO:0000313" key="1">
    <source>
        <dbReference type="EMBL" id="GCL38552.1"/>
    </source>
</evidence>
<protein>
    <recommendedName>
        <fullName evidence="3">Phytanoyl-CoA dioxygenase</fullName>
    </recommendedName>
</protein>
<keyword evidence="2" id="KW-1185">Reference proteome</keyword>
<dbReference type="Pfam" id="PF05721">
    <property type="entry name" value="PhyH"/>
    <property type="match status" value="1"/>
</dbReference>
<comment type="caution">
    <text evidence="1">The sequence shown here is derived from an EMBL/GenBank/DDBJ whole genome shotgun (WGS) entry which is preliminary data.</text>
</comment>
<proteinExistence type="predicted"/>
<organism evidence="1 2">
    <name type="scientific">Sphaerospermopsis reniformis</name>
    <dbReference type="NCBI Taxonomy" id="531300"/>
    <lineage>
        <taxon>Bacteria</taxon>
        <taxon>Bacillati</taxon>
        <taxon>Cyanobacteriota</taxon>
        <taxon>Cyanophyceae</taxon>
        <taxon>Nostocales</taxon>
        <taxon>Aphanizomenonaceae</taxon>
        <taxon>Sphaerospermopsis</taxon>
    </lineage>
</organism>
<dbReference type="Proteomes" id="UP000300142">
    <property type="component" value="Unassembled WGS sequence"/>
</dbReference>
<reference evidence="2" key="1">
    <citation type="submission" date="2019-02" db="EMBL/GenBank/DDBJ databases">
        <title>Draft genome sequence of Sphaerospermopsis reniformis NIES-1949.</title>
        <authorList>
            <person name="Yamaguchi H."/>
            <person name="Suzuki S."/>
            <person name="Kawachi M."/>
        </authorList>
    </citation>
    <scope>NUCLEOTIDE SEQUENCE [LARGE SCALE GENOMIC DNA]</scope>
    <source>
        <strain evidence="2">NIES-1949</strain>
    </source>
</reference>